<keyword evidence="1" id="KW-0812">Transmembrane</keyword>
<keyword evidence="1" id="KW-0472">Membrane</keyword>
<dbReference type="AlphaFoldDB" id="A0A1M3T3C8"/>
<keyword evidence="1" id="KW-1133">Transmembrane helix</keyword>
<sequence length="137" mass="15796">MRFLRRDMRLLKLRVSIFTVQIFLFAHLGLYFFACLGTVNINRHYILIIVSCSCPINAVCDSLCVLDLNATEGMYRDIRFTDNRVMTGAEHQPRALEEHQGATGYTVESIGVSILWQMAWTRPWRILETKGSAQIRN</sequence>
<dbReference type="Proteomes" id="UP000184063">
    <property type="component" value="Unassembled WGS sequence"/>
</dbReference>
<feature type="transmembrane region" description="Helical" evidence="1">
    <location>
        <begin position="45"/>
        <end position="66"/>
    </location>
</feature>
<protein>
    <submittedName>
        <fullName evidence="2">Uncharacterized protein</fullName>
    </submittedName>
</protein>
<evidence type="ECO:0000313" key="2">
    <source>
        <dbReference type="EMBL" id="OJZ81238.1"/>
    </source>
</evidence>
<dbReference type="EMBL" id="KV878251">
    <property type="protein sequence ID" value="OJZ81238.1"/>
    <property type="molecule type" value="Genomic_DNA"/>
</dbReference>
<evidence type="ECO:0000256" key="1">
    <source>
        <dbReference type="SAM" id="Phobius"/>
    </source>
</evidence>
<organism evidence="2 3">
    <name type="scientific">Aspergillus luchuensis (strain CBS 106.47)</name>
    <dbReference type="NCBI Taxonomy" id="1137211"/>
    <lineage>
        <taxon>Eukaryota</taxon>
        <taxon>Fungi</taxon>
        <taxon>Dikarya</taxon>
        <taxon>Ascomycota</taxon>
        <taxon>Pezizomycotina</taxon>
        <taxon>Eurotiomycetes</taxon>
        <taxon>Eurotiomycetidae</taxon>
        <taxon>Eurotiales</taxon>
        <taxon>Aspergillaceae</taxon>
        <taxon>Aspergillus</taxon>
        <taxon>Aspergillus subgen. Circumdati</taxon>
    </lineage>
</organism>
<evidence type="ECO:0000313" key="3">
    <source>
        <dbReference type="Proteomes" id="UP000184063"/>
    </source>
</evidence>
<proteinExistence type="predicted"/>
<name>A0A1M3T3C8_ASPLC</name>
<reference evidence="3" key="1">
    <citation type="journal article" date="2017" name="Genome Biol.">
        <title>Comparative genomics reveals high biological diversity and specific adaptations in the industrially and medically important fungal genus Aspergillus.</title>
        <authorList>
            <person name="de Vries R.P."/>
            <person name="Riley R."/>
            <person name="Wiebenga A."/>
            <person name="Aguilar-Osorio G."/>
            <person name="Amillis S."/>
            <person name="Uchima C.A."/>
            <person name="Anderluh G."/>
            <person name="Asadollahi M."/>
            <person name="Askin M."/>
            <person name="Barry K."/>
            <person name="Battaglia E."/>
            <person name="Bayram O."/>
            <person name="Benocci T."/>
            <person name="Braus-Stromeyer S.A."/>
            <person name="Caldana C."/>
            <person name="Canovas D."/>
            <person name="Cerqueira G.C."/>
            <person name="Chen F."/>
            <person name="Chen W."/>
            <person name="Choi C."/>
            <person name="Clum A."/>
            <person name="Dos Santos R.A."/>
            <person name="Damasio A.R."/>
            <person name="Diallinas G."/>
            <person name="Emri T."/>
            <person name="Fekete E."/>
            <person name="Flipphi M."/>
            <person name="Freyberg S."/>
            <person name="Gallo A."/>
            <person name="Gournas C."/>
            <person name="Habgood R."/>
            <person name="Hainaut M."/>
            <person name="Harispe M.L."/>
            <person name="Henrissat B."/>
            <person name="Hilden K.S."/>
            <person name="Hope R."/>
            <person name="Hossain A."/>
            <person name="Karabika E."/>
            <person name="Karaffa L."/>
            <person name="Karanyi Z."/>
            <person name="Krasevec N."/>
            <person name="Kuo A."/>
            <person name="Kusch H."/>
            <person name="LaButti K."/>
            <person name="Lagendijk E.L."/>
            <person name="Lapidus A."/>
            <person name="Levasseur A."/>
            <person name="Lindquist E."/>
            <person name="Lipzen A."/>
            <person name="Logrieco A.F."/>
            <person name="MacCabe A."/>
            <person name="Maekelae M.R."/>
            <person name="Malavazi I."/>
            <person name="Melin P."/>
            <person name="Meyer V."/>
            <person name="Mielnichuk N."/>
            <person name="Miskei M."/>
            <person name="Molnar A.P."/>
            <person name="Mule G."/>
            <person name="Ngan C.Y."/>
            <person name="Orejas M."/>
            <person name="Orosz E."/>
            <person name="Ouedraogo J.P."/>
            <person name="Overkamp K.M."/>
            <person name="Park H.-S."/>
            <person name="Perrone G."/>
            <person name="Piumi F."/>
            <person name="Punt P.J."/>
            <person name="Ram A.F."/>
            <person name="Ramon A."/>
            <person name="Rauscher S."/>
            <person name="Record E."/>
            <person name="Riano-Pachon D.M."/>
            <person name="Robert V."/>
            <person name="Roehrig J."/>
            <person name="Ruller R."/>
            <person name="Salamov A."/>
            <person name="Salih N.S."/>
            <person name="Samson R.A."/>
            <person name="Sandor E."/>
            <person name="Sanguinetti M."/>
            <person name="Schuetze T."/>
            <person name="Sepcic K."/>
            <person name="Shelest E."/>
            <person name="Sherlock G."/>
            <person name="Sophianopoulou V."/>
            <person name="Squina F.M."/>
            <person name="Sun H."/>
            <person name="Susca A."/>
            <person name="Todd R.B."/>
            <person name="Tsang A."/>
            <person name="Unkles S.E."/>
            <person name="van de Wiele N."/>
            <person name="van Rossen-Uffink D."/>
            <person name="Oliveira J.V."/>
            <person name="Vesth T.C."/>
            <person name="Visser J."/>
            <person name="Yu J.-H."/>
            <person name="Zhou M."/>
            <person name="Andersen M.R."/>
            <person name="Archer D.B."/>
            <person name="Baker S.E."/>
            <person name="Benoit I."/>
            <person name="Brakhage A.A."/>
            <person name="Braus G.H."/>
            <person name="Fischer R."/>
            <person name="Frisvad J.C."/>
            <person name="Goldman G.H."/>
            <person name="Houbraken J."/>
            <person name="Oakley B."/>
            <person name="Pocsi I."/>
            <person name="Scazzocchio C."/>
            <person name="Seiboth B."/>
            <person name="vanKuyk P.A."/>
            <person name="Wortman J."/>
            <person name="Dyer P.S."/>
            <person name="Grigoriev I.V."/>
        </authorList>
    </citation>
    <scope>NUCLEOTIDE SEQUENCE [LARGE SCALE GENOMIC DNA]</scope>
    <source>
        <strain evidence="3">CBS 106.47</strain>
    </source>
</reference>
<feature type="transmembrane region" description="Helical" evidence="1">
    <location>
        <begin position="12"/>
        <end position="33"/>
    </location>
</feature>
<gene>
    <name evidence="2" type="ORF">ASPFODRAFT_387225</name>
</gene>
<dbReference type="VEuPathDB" id="FungiDB:ASPFODRAFT_387225"/>
<accession>A0A1M3T3C8</accession>